<feature type="transmembrane region" description="Helical" evidence="6">
    <location>
        <begin position="222"/>
        <end position="241"/>
    </location>
</feature>
<dbReference type="EMBL" id="BAAAOQ010000012">
    <property type="protein sequence ID" value="GAA2197950.1"/>
    <property type="molecule type" value="Genomic_DNA"/>
</dbReference>
<comment type="caution">
    <text evidence="7">The sequence shown here is derived from an EMBL/GenBank/DDBJ whole genome shotgun (WGS) entry which is preliminary data.</text>
</comment>
<dbReference type="PANTHER" id="PTHR43701">
    <property type="entry name" value="MEMBRANE TRANSPORTER PROTEIN MJ0441-RELATED"/>
    <property type="match status" value="1"/>
</dbReference>
<evidence type="ECO:0000256" key="1">
    <source>
        <dbReference type="ARBA" id="ARBA00004141"/>
    </source>
</evidence>
<proteinExistence type="inferred from homology"/>
<dbReference type="InterPro" id="IPR002781">
    <property type="entry name" value="TM_pro_TauE-like"/>
</dbReference>
<keyword evidence="6" id="KW-1003">Cell membrane</keyword>
<feature type="transmembrane region" description="Helical" evidence="6">
    <location>
        <begin position="190"/>
        <end position="210"/>
    </location>
</feature>
<sequence length="274" mass="27575">MIPSVAPVQTSFLTLLCFGCLTGVTTVLFGFGGGFVTVPVVHGVLTATARPGDAMHVAVATSAAVMLVNAATAALAQGRQGRLRRAYVWPLAAYIAIGAAAGSLAATALGDTALRLLFAAYLLVTITDSLLREGFLSVAHRPRPEPLGRATTTLGGMGIGLVAAALGVGGSVMTVPLLRRRGLPMAEATALANPLSVPVAVAGTLVYAVAPTTAAGPGQLGYVDLTAGAALLLGSLPAIAVARRITGRVPDRVHSVAYVLLLLLVLIVTVSLGV</sequence>
<keyword evidence="8" id="KW-1185">Reference proteome</keyword>
<comment type="similarity">
    <text evidence="2 6">Belongs to the 4-toluene sulfonate uptake permease (TSUP) (TC 2.A.102) family.</text>
</comment>
<dbReference type="PANTHER" id="PTHR43701:SF2">
    <property type="entry name" value="MEMBRANE TRANSPORTER PROTEIN YJNA-RELATED"/>
    <property type="match status" value="1"/>
</dbReference>
<dbReference type="InterPro" id="IPR051598">
    <property type="entry name" value="TSUP/Inactive_protease-like"/>
</dbReference>
<dbReference type="Pfam" id="PF01925">
    <property type="entry name" value="TauE"/>
    <property type="match status" value="1"/>
</dbReference>
<keyword evidence="4 6" id="KW-1133">Transmembrane helix</keyword>
<evidence type="ECO:0000256" key="5">
    <source>
        <dbReference type="ARBA" id="ARBA00023136"/>
    </source>
</evidence>
<protein>
    <recommendedName>
        <fullName evidence="6">Probable membrane transporter protein</fullName>
    </recommendedName>
</protein>
<organism evidence="7 8">
    <name type="scientific">Streptomyces bangladeshensis</name>
    <dbReference type="NCBI Taxonomy" id="295352"/>
    <lineage>
        <taxon>Bacteria</taxon>
        <taxon>Bacillati</taxon>
        <taxon>Actinomycetota</taxon>
        <taxon>Actinomycetes</taxon>
        <taxon>Kitasatosporales</taxon>
        <taxon>Streptomycetaceae</taxon>
        <taxon>Streptomyces</taxon>
    </lineage>
</organism>
<comment type="subcellular location">
    <subcellularLocation>
        <location evidence="6">Cell membrane</location>
        <topology evidence="6">Multi-pass membrane protein</topology>
    </subcellularLocation>
    <subcellularLocation>
        <location evidence="1">Membrane</location>
        <topology evidence="1">Multi-pass membrane protein</topology>
    </subcellularLocation>
</comment>
<feature type="transmembrane region" description="Helical" evidence="6">
    <location>
        <begin position="55"/>
        <end position="75"/>
    </location>
</feature>
<feature type="transmembrane region" description="Helical" evidence="6">
    <location>
        <begin position="12"/>
        <end position="35"/>
    </location>
</feature>
<name>A0ABN3BMA5_9ACTN</name>
<evidence type="ECO:0000313" key="8">
    <source>
        <dbReference type="Proteomes" id="UP001501391"/>
    </source>
</evidence>
<evidence type="ECO:0000313" key="7">
    <source>
        <dbReference type="EMBL" id="GAA2197950.1"/>
    </source>
</evidence>
<evidence type="ECO:0000256" key="3">
    <source>
        <dbReference type="ARBA" id="ARBA00022692"/>
    </source>
</evidence>
<gene>
    <name evidence="7" type="ORF">GCM10009787_38590</name>
</gene>
<evidence type="ECO:0000256" key="6">
    <source>
        <dbReference type="RuleBase" id="RU363041"/>
    </source>
</evidence>
<feature type="transmembrane region" description="Helical" evidence="6">
    <location>
        <begin position="87"/>
        <end position="109"/>
    </location>
</feature>
<accession>A0ABN3BMA5</accession>
<reference evidence="7 8" key="1">
    <citation type="journal article" date="2019" name="Int. J. Syst. Evol. Microbiol.">
        <title>The Global Catalogue of Microorganisms (GCM) 10K type strain sequencing project: providing services to taxonomists for standard genome sequencing and annotation.</title>
        <authorList>
            <consortium name="The Broad Institute Genomics Platform"/>
            <consortium name="The Broad Institute Genome Sequencing Center for Infectious Disease"/>
            <person name="Wu L."/>
            <person name="Ma J."/>
        </authorList>
    </citation>
    <scope>NUCLEOTIDE SEQUENCE [LARGE SCALE GENOMIC DNA]</scope>
    <source>
        <strain evidence="7 8">JCM 14924</strain>
    </source>
</reference>
<dbReference type="Proteomes" id="UP001501391">
    <property type="component" value="Unassembled WGS sequence"/>
</dbReference>
<keyword evidence="3 6" id="KW-0812">Transmembrane</keyword>
<evidence type="ECO:0000256" key="4">
    <source>
        <dbReference type="ARBA" id="ARBA00022989"/>
    </source>
</evidence>
<feature type="transmembrane region" description="Helical" evidence="6">
    <location>
        <begin position="154"/>
        <end position="178"/>
    </location>
</feature>
<feature type="transmembrane region" description="Helical" evidence="6">
    <location>
        <begin position="253"/>
        <end position="273"/>
    </location>
</feature>
<evidence type="ECO:0000256" key="2">
    <source>
        <dbReference type="ARBA" id="ARBA00009142"/>
    </source>
</evidence>
<keyword evidence="5 6" id="KW-0472">Membrane</keyword>